<dbReference type="InterPro" id="IPR045122">
    <property type="entry name" value="Csc1-like"/>
</dbReference>
<dbReference type="AlphaFoldDB" id="A0A9W6T7A6"/>
<dbReference type="EMBL" id="BSXN01003351">
    <property type="protein sequence ID" value="GME79078.1"/>
    <property type="molecule type" value="Genomic_DNA"/>
</dbReference>
<evidence type="ECO:0000256" key="1">
    <source>
        <dbReference type="SAM" id="Phobius"/>
    </source>
</evidence>
<feature type="transmembrane region" description="Helical" evidence="1">
    <location>
        <begin position="199"/>
        <end position="221"/>
    </location>
</feature>
<dbReference type="Proteomes" id="UP001165120">
    <property type="component" value="Unassembled WGS sequence"/>
</dbReference>
<feature type="transmembrane region" description="Helical" evidence="1">
    <location>
        <begin position="448"/>
        <end position="469"/>
    </location>
</feature>
<proteinExistence type="predicted"/>
<evidence type="ECO:0000313" key="5">
    <source>
        <dbReference type="Proteomes" id="UP001165120"/>
    </source>
</evidence>
<keyword evidence="1" id="KW-0812">Transmembrane</keyword>
<feature type="domain" description="CSC1/OSCA1-like 7TM region" evidence="2">
    <location>
        <begin position="195"/>
        <end position="467"/>
    </location>
</feature>
<keyword evidence="5" id="KW-1185">Reference proteome</keyword>
<dbReference type="InterPro" id="IPR003864">
    <property type="entry name" value="CSC1/OSCA1-like_7TM"/>
</dbReference>
<organism evidence="4 5">
    <name type="scientific">Candida boidinii</name>
    <name type="common">Yeast</name>
    <dbReference type="NCBI Taxonomy" id="5477"/>
    <lineage>
        <taxon>Eukaryota</taxon>
        <taxon>Fungi</taxon>
        <taxon>Dikarya</taxon>
        <taxon>Ascomycota</taxon>
        <taxon>Saccharomycotina</taxon>
        <taxon>Pichiomycetes</taxon>
        <taxon>Pichiales</taxon>
        <taxon>Pichiaceae</taxon>
        <taxon>Ogataea</taxon>
        <taxon>Ogataea/Candida clade</taxon>
    </lineage>
</organism>
<keyword evidence="1" id="KW-0472">Membrane</keyword>
<reference evidence="4" key="1">
    <citation type="submission" date="2023-04" db="EMBL/GenBank/DDBJ databases">
        <title>Candida boidinii NBRC 10035.</title>
        <authorList>
            <person name="Ichikawa N."/>
            <person name="Sato H."/>
            <person name="Tonouchi N."/>
        </authorList>
    </citation>
    <scope>NUCLEOTIDE SEQUENCE</scope>
    <source>
        <strain evidence="4">NBRC 10035</strain>
    </source>
</reference>
<feature type="transmembrane region" description="Helical" evidence="1">
    <location>
        <begin position="476"/>
        <end position="493"/>
    </location>
</feature>
<sequence length="514" mass="58464">MRISQRTVIFQTVTDQFLDEEQFYKLFEGVKRVWVTRAQRKLARRVKDRQDLVMTLEGALTKLLKKAMKAKLKADKKGKIIEPANEMVCYVSQKKRPSMRLKPIFGKKVDIIEHCKETLPKLNEEIEELQSTYKEVKPMNSVAVEFENQYYAQQAYQATTHHQPLHFTPKHYGVNPEDIYWPNMRLFWWERLVKRTSTMAAIVALVIFWAIPVSFVGFLSNLSQLTNKWPWLDFIYKLPDVLLGLVTSLLPTVLLAVLMMILPMFIRGMATISGCVTAQSVEYYTQQCYFAFQVIQVFLVTTVSSSVASTATQIAEHPTSVMTLLSSNLPKSSNFFVSYIILQGFSISGGALFQIVPFILFYVLGSVLDGTVRKKYTRFNSLGSYAWGTTFPIYTNLAVIFLAYALIAPIIMLFAFAAFLFMYIAYMHNANYVFGKSADGLGQYYPRALFQTMVGIYLGEICLIGLFAVSKSWGCIVLEAIFLGFTVFVHLALNQAYDQLLTIVPNSVMLPLDG</sequence>
<protein>
    <submittedName>
        <fullName evidence="4">Unnamed protein product</fullName>
    </submittedName>
</protein>
<dbReference type="Pfam" id="PF14703">
    <property type="entry name" value="PHM7_cyt"/>
    <property type="match status" value="1"/>
</dbReference>
<dbReference type="PANTHER" id="PTHR13018">
    <property type="entry name" value="PROBABLE MEMBRANE PROTEIN DUF221-RELATED"/>
    <property type="match status" value="1"/>
</dbReference>
<feature type="transmembrane region" description="Helical" evidence="1">
    <location>
        <begin position="336"/>
        <end position="364"/>
    </location>
</feature>
<keyword evidence="1" id="KW-1133">Transmembrane helix</keyword>
<name>A0A9W6T7A6_CANBO</name>
<dbReference type="GO" id="GO:0005227">
    <property type="term" value="F:calcium-activated cation channel activity"/>
    <property type="evidence" value="ECO:0007669"/>
    <property type="project" value="InterPro"/>
</dbReference>
<feature type="transmembrane region" description="Helical" evidence="1">
    <location>
        <begin position="384"/>
        <end position="403"/>
    </location>
</feature>
<evidence type="ECO:0000259" key="2">
    <source>
        <dbReference type="Pfam" id="PF02714"/>
    </source>
</evidence>
<accession>A0A9W6T7A6</accession>
<comment type="caution">
    <text evidence="4">The sequence shown here is derived from an EMBL/GenBank/DDBJ whole genome shotgun (WGS) entry which is preliminary data.</text>
</comment>
<feature type="domain" description="CSC1/OSCA1-like cytosolic" evidence="3">
    <location>
        <begin position="5"/>
        <end position="183"/>
    </location>
</feature>
<gene>
    <name evidence="4" type="ORF">Cboi02_000601100</name>
</gene>
<dbReference type="GO" id="GO:0005886">
    <property type="term" value="C:plasma membrane"/>
    <property type="evidence" value="ECO:0007669"/>
    <property type="project" value="TreeGrafter"/>
</dbReference>
<feature type="transmembrane region" description="Helical" evidence="1">
    <location>
        <begin position="410"/>
        <end position="428"/>
    </location>
</feature>
<feature type="transmembrane region" description="Helical" evidence="1">
    <location>
        <begin position="241"/>
        <end position="262"/>
    </location>
</feature>
<evidence type="ECO:0000313" key="4">
    <source>
        <dbReference type="EMBL" id="GME79078.1"/>
    </source>
</evidence>
<dbReference type="Pfam" id="PF02714">
    <property type="entry name" value="RSN1_7TM"/>
    <property type="match status" value="1"/>
</dbReference>
<dbReference type="InterPro" id="IPR027815">
    <property type="entry name" value="CSC1/OSCA1-like_cyt"/>
</dbReference>
<dbReference type="PANTHER" id="PTHR13018:SF26">
    <property type="entry name" value="DOMAIN PROTEIN, PUTATIVE (AFU_ORTHOLOGUE AFUA_5G10920)-RELATED"/>
    <property type="match status" value="1"/>
</dbReference>
<evidence type="ECO:0000259" key="3">
    <source>
        <dbReference type="Pfam" id="PF14703"/>
    </source>
</evidence>